<proteinExistence type="predicted"/>
<evidence type="ECO:0000313" key="2">
    <source>
        <dbReference type="EMBL" id="QHT78562.1"/>
    </source>
</evidence>
<name>A0A6C0HD51_9ZZZZ</name>
<dbReference type="InterPro" id="IPR018306">
    <property type="entry name" value="Phage_T5_Orf172_DNA-bd"/>
</dbReference>
<protein>
    <recommendedName>
        <fullName evidence="1">Bacteriophage T5 Orf172 DNA-binding domain-containing protein</fullName>
    </recommendedName>
</protein>
<dbReference type="EMBL" id="MN739934">
    <property type="protein sequence ID" value="QHT78562.1"/>
    <property type="molecule type" value="Genomic_DNA"/>
</dbReference>
<dbReference type="AlphaFoldDB" id="A0A6C0HD51"/>
<dbReference type="Pfam" id="PF10544">
    <property type="entry name" value="T5orf172"/>
    <property type="match status" value="1"/>
</dbReference>
<reference evidence="2" key="1">
    <citation type="journal article" date="2020" name="Nature">
        <title>Giant virus diversity and host interactions through global metagenomics.</title>
        <authorList>
            <person name="Schulz F."/>
            <person name="Roux S."/>
            <person name="Paez-Espino D."/>
            <person name="Jungbluth S."/>
            <person name="Walsh D.A."/>
            <person name="Denef V.J."/>
            <person name="McMahon K.D."/>
            <person name="Konstantinidis K.T."/>
            <person name="Eloe-Fadrosh E.A."/>
            <person name="Kyrpides N.C."/>
            <person name="Woyke T."/>
        </authorList>
    </citation>
    <scope>NUCLEOTIDE SEQUENCE</scope>
    <source>
        <strain evidence="2">GVMAG-M-3300023179-92</strain>
    </source>
</reference>
<evidence type="ECO:0000259" key="1">
    <source>
        <dbReference type="Pfam" id="PF10544"/>
    </source>
</evidence>
<sequence>MSEGYLYCLSNEANIGVFNIGFTVSLPSILLSNINEFIVTPNSPYKIEIAKKVKNPDDKKLKIHKILNKYRIDSNQNFFKVNVEKIIDLINLIDGDLWVENNAEKEIDNMCRDMSLCFNHKQEIRHIIGQSIWVGVYDKNINKIKYGDKRYNSPSGFSSDHYHMLRKDRNSNSNGWKECEYKVGDDWLSIYSLKKLN</sequence>
<feature type="domain" description="Bacteriophage T5 Orf172 DNA-binding" evidence="1">
    <location>
        <begin position="4"/>
        <end position="93"/>
    </location>
</feature>
<accession>A0A6C0HD51</accession>
<organism evidence="2">
    <name type="scientific">viral metagenome</name>
    <dbReference type="NCBI Taxonomy" id="1070528"/>
    <lineage>
        <taxon>unclassified sequences</taxon>
        <taxon>metagenomes</taxon>
        <taxon>organismal metagenomes</taxon>
    </lineage>
</organism>